<comment type="caution">
    <text evidence="2">The sequence shown here is derived from an EMBL/GenBank/DDBJ whole genome shotgun (WGS) entry which is preliminary data.</text>
</comment>
<reference evidence="2" key="1">
    <citation type="submission" date="2023-10" db="EMBL/GenBank/DDBJ databases">
        <authorList>
            <person name="Chen Y."/>
            <person name="Shah S."/>
            <person name="Dougan E. K."/>
            <person name="Thang M."/>
            <person name="Chan C."/>
        </authorList>
    </citation>
    <scope>NUCLEOTIDE SEQUENCE [LARGE SCALE GENOMIC DNA]</scope>
</reference>
<evidence type="ECO:0000256" key="1">
    <source>
        <dbReference type="SAM" id="MobiDB-lite"/>
    </source>
</evidence>
<dbReference type="Proteomes" id="UP001189429">
    <property type="component" value="Unassembled WGS sequence"/>
</dbReference>
<dbReference type="EMBL" id="CAUYUJ010018038">
    <property type="protein sequence ID" value="CAK0880088.1"/>
    <property type="molecule type" value="Genomic_DNA"/>
</dbReference>
<accession>A0ABN9W5W0</accession>
<feature type="region of interest" description="Disordered" evidence="1">
    <location>
        <begin position="1"/>
        <end position="20"/>
    </location>
</feature>
<protein>
    <submittedName>
        <fullName evidence="2">Uncharacterized protein</fullName>
    </submittedName>
</protein>
<feature type="compositionally biased region" description="Gly residues" evidence="1">
    <location>
        <begin position="1"/>
        <end position="11"/>
    </location>
</feature>
<gene>
    <name evidence="2" type="ORF">PCOR1329_LOCUS63329</name>
</gene>
<feature type="non-terminal residue" evidence="2">
    <location>
        <position position="279"/>
    </location>
</feature>
<keyword evidence="3" id="KW-1185">Reference proteome</keyword>
<organism evidence="2 3">
    <name type="scientific">Prorocentrum cordatum</name>
    <dbReference type="NCBI Taxonomy" id="2364126"/>
    <lineage>
        <taxon>Eukaryota</taxon>
        <taxon>Sar</taxon>
        <taxon>Alveolata</taxon>
        <taxon>Dinophyceae</taxon>
        <taxon>Prorocentrales</taxon>
        <taxon>Prorocentraceae</taxon>
        <taxon>Prorocentrum</taxon>
    </lineage>
</organism>
<evidence type="ECO:0000313" key="2">
    <source>
        <dbReference type="EMBL" id="CAK0880088.1"/>
    </source>
</evidence>
<name>A0ABN9W5W0_9DINO</name>
<proteinExistence type="predicted"/>
<sequence length="279" mass="31114">MEVQAGGGGGHTVCTVPRGGPSGSVELRGIELQDIEQQRTRRNIEIYVITRCEPATAVRAQSAVASVLDAKQFLGALAGFEARRSEWGRDVRRREAASGWVSILSSPEVFNAGVKKHISPQKAPRNMRTALQMQKGRGYDELVGATAQHLQSPAVYCDGYRRTQAAPSGSGAGRARGGAAMEEMTYESEWEQARESKWERGCTFAIATGEDEYLPPWRRQQLEKARERKRLRLEDWFLAVQLLLGWDDQKTTSAQEMEKALSEFLDGEARSKHHVTPRR</sequence>
<evidence type="ECO:0000313" key="3">
    <source>
        <dbReference type="Proteomes" id="UP001189429"/>
    </source>
</evidence>